<dbReference type="PANTHER" id="PTHR10696">
    <property type="entry name" value="GAMMA-BUTYROBETAINE HYDROXYLASE-RELATED"/>
    <property type="match status" value="1"/>
</dbReference>
<accession>A0A5N6LX74</accession>
<dbReference type="EMBL" id="SZYD01000018">
    <property type="protein sequence ID" value="KAD2806213.1"/>
    <property type="molecule type" value="Genomic_DNA"/>
</dbReference>
<proteinExistence type="predicted"/>
<evidence type="ECO:0000313" key="4">
    <source>
        <dbReference type="Proteomes" id="UP000326396"/>
    </source>
</evidence>
<evidence type="ECO:0000259" key="2">
    <source>
        <dbReference type="Pfam" id="PF02668"/>
    </source>
</evidence>
<name>A0A5N6LX74_9ASTR</name>
<dbReference type="GO" id="GO:0016491">
    <property type="term" value="F:oxidoreductase activity"/>
    <property type="evidence" value="ECO:0007669"/>
    <property type="project" value="UniProtKB-KW"/>
</dbReference>
<keyword evidence="1" id="KW-0560">Oxidoreductase</keyword>
<dbReference type="Proteomes" id="UP000326396">
    <property type="component" value="Linkage Group LG8"/>
</dbReference>
<dbReference type="Gene3D" id="3.60.130.10">
    <property type="entry name" value="Clavaminate synthase-like"/>
    <property type="match status" value="1"/>
</dbReference>
<dbReference type="Pfam" id="PF02668">
    <property type="entry name" value="TauD"/>
    <property type="match status" value="1"/>
</dbReference>
<sequence>MGTENLFREVELPEQNSQDNGVLFPAILSPNSGNEYLTASEVVDFEDAIRAYKPWLESLLLKSGAILFRGFPVKSPSDFNMVIEAFGYPEFPYNGGIAPRTQVLGRVYTANESPLDLEIPFHHEMAYAPDFPTKLFFFCEEEPGAGGETPIVLSHIIYEKMKQRHPDFVDQLEKHGLTYVKIAGEDDDPSFHSGTSWKSLFKTEDKSIAEERAAKQAIKLKWIGTSAKLTRNPLPAIGFDKENGRKTWFNSILAAYREPESEKFGPSKTWAELGNGDLVDDDVLKDVLKILKEECVAIPWKKGDVLLINNLTVLHGRRPLVRPPRRILASLCK</sequence>
<keyword evidence="4" id="KW-1185">Reference proteome</keyword>
<dbReference type="InterPro" id="IPR042098">
    <property type="entry name" value="TauD-like_sf"/>
</dbReference>
<dbReference type="PANTHER" id="PTHR10696:SF45">
    <property type="entry name" value="TAUD_TFDA-LIKE DOMAIN-CONTAINING PROTEIN-RELATED"/>
    <property type="match status" value="1"/>
</dbReference>
<gene>
    <name evidence="3" type="ORF">E3N88_39590</name>
</gene>
<feature type="domain" description="TauD/TfdA-like" evidence="2">
    <location>
        <begin position="41"/>
        <end position="328"/>
    </location>
</feature>
<dbReference type="InterPro" id="IPR050411">
    <property type="entry name" value="AlphaKG_dependent_hydroxylases"/>
</dbReference>
<dbReference type="OrthoDB" id="408743at2759"/>
<reference evidence="3 4" key="1">
    <citation type="submission" date="2019-05" db="EMBL/GenBank/DDBJ databases">
        <title>Mikania micrantha, genome provides insights into the molecular mechanism of rapid growth.</title>
        <authorList>
            <person name="Liu B."/>
        </authorList>
    </citation>
    <scope>NUCLEOTIDE SEQUENCE [LARGE SCALE GENOMIC DNA]</scope>
    <source>
        <strain evidence="3">NLD-2019</strain>
        <tissue evidence="3">Leaf</tissue>
    </source>
</reference>
<dbReference type="FunFam" id="3.60.130.10:FF:000006">
    <property type="entry name" value="Clavaminate synthase-like protein At3g21360"/>
    <property type="match status" value="1"/>
</dbReference>
<evidence type="ECO:0000313" key="3">
    <source>
        <dbReference type="EMBL" id="KAD2806213.1"/>
    </source>
</evidence>
<evidence type="ECO:0000256" key="1">
    <source>
        <dbReference type="ARBA" id="ARBA00023002"/>
    </source>
</evidence>
<comment type="caution">
    <text evidence="3">The sequence shown here is derived from an EMBL/GenBank/DDBJ whole genome shotgun (WGS) entry which is preliminary data.</text>
</comment>
<dbReference type="AlphaFoldDB" id="A0A5N6LX74"/>
<protein>
    <recommendedName>
        <fullName evidence="2">TauD/TfdA-like domain-containing protein</fullName>
    </recommendedName>
</protein>
<dbReference type="InterPro" id="IPR003819">
    <property type="entry name" value="TauD/TfdA-like"/>
</dbReference>
<organism evidence="3 4">
    <name type="scientific">Mikania micrantha</name>
    <name type="common">bitter vine</name>
    <dbReference type="NCBI Taxonomy" id="192012"/>
    <lineage>
        <taxon>Eukaryota</taxon>
        <taxon>Viridiplantae</taxon>
        <taxon>Streptophyta</taxon>
        <taxon>Embryophyta</taxon>
        <taxon>Tracheophyta</taxon>
        <taxon>Spermatophyta</taxon>
        <taxon>Magnoliopsida</taxon>
        <taxon>eudicotyledons</taxon>
        <taxon>Gunneridae</taxon>
        <taxon>Pentapetalae</taxon>
        <taxon>asterids</taxon>
        <taxon>campanulids</taxon>
        <taxon>Asterales</taxon>
        <taxon>Asteraceae</taxon>
        <taxon>Asteroideae</taxon>
        <taxon>Heliantheae alliance</taxon>
        <taxon>Eupatorieae</taxon>
        <taxon>Mikania</taxon>
    </lineage>
</organism>
<dbReference type="SUPFAM" id="SSF51197">
    <property type="entry name" value="Clavaminate synthase-like"/>
    <property type="match status" value="1"/>
</dbReference>